<dbReference type="Pfam" id="PF00072">
    <property type="entry name" value="Response_reg"/>
    <property type="match status" value="1"/>
</dbReference>
<feature type="domain" description="Response regulatory" evidence="12">
    <location>
        <begin position="47"/>
        <end position="163"/>
    </location>
</feature>
<dbReference type="EMBL" id="UAVL01000021">
    <property type="protein sequence ID" value="SQA65550.1"/>
    <property type="molecule type" value="Genomic_DNA"/>
</dbReference>
<keyword evidence="8" id="KW-0902">Two-component regulatory system</keyword>
<feature type="domain" description="HPt" evidence="13">
    <location>
        <begin position="200"/>
        <end position="296"/>
    </location>
</feature>
<dbReference type="Pfam" id="PF01627">
    <property type="entry name" value="Hpt"/>
    <property type="match status" value="1"/>
</dbReference>
<dbReference type="GO" id="GO:0004673">
    <property type="term" value="F:protein histidine kinase activity"/>
    <property type="evidence" value="ECO:0007669"/>
    <property type="project" value="UniProtKB-EC"/>
</dbReference>
<evidence type="ECO:0000256" key="7">
    <source>
        <dbReference type="ARBA" id="ARBA00022989"/>
    </source>
</evidence>
<feature type="modified residue" description="Phosphohistidine" evidence="10">
    <location>
        <position position="239"/>
    </location>
</feature>
<dbReference type="Gene3D" id="1.20.120.160">
    <property type="entry name" value="HPT domain"/>
    <property type="match status" value="1"/>
</dbReference>
<dbReference type="PROSITE" id="PS50110">
    <property type="entry name" value="RESPONSE_REGULATORY"/>
    <property type="match status" value="1"/>
</dbReference>
<name>A0AB38G1Z4_9ENTR</name>
<evidence type="ECO:0000256" key="9">
    <source>
        <dbReference type="ARBA" id="ARBA00023136"/>
    </source>
</evidence>
<dbReference type="GO" id="GO:0000160">
    <property type="term" value="P:phosphorelay signal transduction system"/>
    <property type="evidence" value="ECO:0007669"/>
    <property type="project" value="UniProtKB-KW"/>
</dbReference>
<accession>A0AB38G1Z4</accession>
<dbReference type="PROSITE" id="PS50894">
    <property type="entry name" value="HPT"/>
    <property type="match status" value="1"/>
</dbReference>
<evidence type="ECO:0000256" key="2">
    <source>
        <dbReference type="ARBA" id="ARBA00022475"/>
    </source>
</evidence>
<evidence type="ECO:0000256" key="1">
    <source>
        <dbReference type="ARBA" id="ARBA00004651"/>
    </source>
</evidence>
<evidence type="ECO:0000256" key="11">
    <source>
        <dbReference type="PROSITE-ProRule" id="PRU00169"/>
    </source>
</evidence>
<dbReference type="PANTHER" id="PTHR45339">
    <property type="entry name" value="HYBRID SIGNAL TRANSDUCTION HISTIDINE KINASE J"/>
    <property type="match status" value="1"/>
</dbReference>
<dbReference type="GO" id="GO:0005524">
    <property type="term" value="F:ATP binding"/>
    <property type="evidence" value="ECO:0007669"/>
    <property type="project" value="UniProtKB-KW"/>
</dbReference>
<evidence type="ECO:0000256" key="6">
    <source>
        <dbReference type="ARBA" id="ARBA00022840"/>
    </source>
</evidence>
<keyword evidence="14" id="KW-0418">Kinase</keyword>
<dbReference type="EC" id="2.7.13.3" evidence="14"/>
<feature type="modified residue" description="4-aspartylphosphate" evidence="11">
    <location>
        <position position="96"/>
    </location>
</feature>
<dbReference type="SMART" id="SM00073">
    <property type="entry name" value="HPT"/>
    <property type="match status" value="1"/>
</dbReference>
<dbReference type="FunFam" id="3.40.50.2300:FF:000109">
    <property type="entry name" value="Histidine kinase"/>
    <property type="match status" value="1"/>
</dbReference>
<evidence type="ECO:0000313" key="15">
    <source>
        <dbReference type="Proteomes" id="UP000251313"/>
    </source>
</evidence>
<dbReference type="PANTHER" id="PTHR45339:SF1">
    <property type="entry name" value="HYBRID SIGNAL TRANSDUCTION HISTIDINE KINASE J"/>
    <property type="match status" value="1"/>
</dbReference>
<evidence type="ECO:0000256" key="4">
    <source>
        <dbReference type="ARBA" id="ARBA00022692"/>
    </source>
</evidence>
<evidence type="ECO:0000256" key="10">
    <source>
        <dbReference type="PROSITE-ProRule" id="PRU00110"/>
    </source>
</evidence>
<dbReference type="InterPro" id="IPR008207">
    <property type="entry name" value="Sig_transdc_His_kin_Hpt_dom"/>
</dbReference>
<dbReference type="AlphaFoldDB" id="A0AB38G1Z4"/>
<dbReference type="SUPFAM" id="SSF47226">
    <property type="entry name" value="Histidine-containing phosphotransfer domain, HPT domain"/>
    <property type="match status" value="1"/>
</dbReference>
<keyword evidence="3 11" id="KW-0597">Phosphoprotein</keyword>
<comment type="caution">
    <text evidence="14">The sequence shown here is derived from an EMBL/GenBank/DDBJ whole genome shotgun (WGS) entry which is preliminary data.</text>
</comment>
<dbReference type="InterPro" id="IPR011006">
    <property type="entry name" value="CheY-like_superfamily"/>
</dbReference>
<dbReference type="GO" id="GO:0005886">
    <property type="term" value="C:plasma membrane"/>
    <property type="evidence" value="ECO:0007669"/>
    <property type="project" value="UniProtKB-SubCell"/>
</dbReference>
<keyword evidence="9" id="KW-0472">Membrane</keyword>
<keyword evidence="7" id="KW-1133">Transmembrane helix</keyword>
<keyword evidence="5" id="KW-0547">Nucleotide-binding</keyword>
<evidence type="ECO:0000256" key="3">
    <source>
        <dbReference type="ARBA" id="ARBA00022553"/>
    </source>
</evidence>
<dbReference type="InterPro" id="IPR036641">
    <property type="entry name" value="HPT_dom_sf"/>
</dbReference>
<evidence type="ECO:0000256" key="5">
    <source>
        <dbReference type="ARBA" id="ARBA00022741"/>
    </source>
</evidence>
<gene>
    <name evidence="14" type="primary">barA_2</name>
    <name evidence="14" type="ORF">NCTC11967_04586</name>
</gene>
<organism evidence="14 15">
    <name type="scientific">Yokenella regensburgei</name>
    <dbReference type="NCBI Taxonomy" id="158877"/>
    <lineage>
        <taxon>Bacteria</taxon>
        <taxon>Pseudomonadati</taxon>
        <taxon>Pseudomonadota</taxon>
        <taxon>Gammaproteobacteria</taxon>
        <taxon>Enterobacterales</taxon>
        <taxon>Enterobacteriaceae</taxon>
        <taxon>Yokenella</taxon>
    </lineage>
</organism>
<proteinExistence type="predicted"/>
<keyword evidence="2" id="KW-1003">Cell membrane</keyword>
<dbReference type="Proteomes" id="UP000251313">
    <property type="component" value="Unassembled WGS sequence"/>
</dbReference>
<evidence type="ECO:0000259" key="12">
    <source>
        <dbReference type="PROSITE" id="PS50110"/>
    </source>
</evidence>
<dbReference type="CDD" id="cd00088">
    <property type="entry name" value="HPT"/>
    <property type="match status" value="1"/>
</dbReference>
<keyword evidence="14" id="KW-0808">Transferase</keyword>
<dbReference type="SUPFAM" id="SSF52172">
    <property type="entry name" value="CheY-like"/>
    <property type="match status" value="1"/>
</dbReference>
<sequence length="296" mass="32762">MLKQNGAAACLLKPLTATRLLPALTAYGRHSQPVPPLLVDNNKLPMTVMAVDDNPANLKLIGVLLEDQVQYVTLCDSGKQAIERAKQMQLDLILMDIQMPDMDGIRACELIRQLPHQQQTPVIAVTAHAMAGQKEKLLSAGMNDYLAKPIEESKLRNLLLRYKPGYNVSNALTSQEAPEPTVNINATLDWQLALRQAAGKPDLAREMLQMLVAFLPEIRNKVEEQLVGEAPEGLIDAIHKLHGSCGYSGVPRLKNLCNLIEGQLRNGTPADELEPEFLELLDEMDNVTREARRLID</sequence>
<reference evidence="14 15" key="1">
    <citation type="submission" date="2018-06" db="EMBL/GenBank/DDBJ databases">
        <authorList>
            <consortium name="Pathogen Informatics"/>
            <person name="Doyle S."/>
        </authorList>
    </citation>
    <scope>NUCLEOTIDE SEQUENCE [LARGE SCALE GENOMIC DNA]</scope>
    <source>
        <strain evidence="14 15">NCTC11967</strain>
    </source>
</reference>
<protein>
    <submittedName>
        <fullName evidence="14">Signal transduction histidine-protein kinase BarA</fullName>
        <ecNumber evidence="14">2.7.13.3</ecNumber>
    </submittedName>
</protein>
<dbReference type="CDD" id="cd17546">
    <property type="entry name" value="REC_hyHK_CKI1_RcsC-like"/>
    <property type="match status" value="1"/>
</dbReference>
<evidence type="ECO:0000256" key="8">
    <source>
        <dbReference type="ARBA" id="ARBA00023012"/>
    </source>
</evidence>
<dbReference type="SMART" id="SM00448">
    <property type="entry name" value="REC"/>
    <property type="match status" value="1"/>
</dbReference>
<keyword evidence="6" id="KW-0067">ATP-binding</keyword>
<comment type="subcellular location">
    <subcellularLocation>
        <location evidence="1">Cell membrane</location>
        <topology evidence="1">Multi-pass membrane protein</topology>
    </subcellularLocation>
</comment>
<dbReference type="Gene3D" id="3.40.50.2300">
    <property type="match status" value="1"/>
</dbReference>
<keyword evidence="4" id="KW-0812">Transmembrane</keyword>
<evidence type="ECO:0000313" key="14">
    <source>
        <dbReference type="EMBL" id="SQA65550.1"/>
    </source>
</evidence>
<evidence type="ECO:0000259" key="13">
    <source>
        <dbReference type="PROSITE" id="PS50894"/>
    </source>
</evidence>
<dbReference type="InterPro" id="IPR001789">
    <property type="entry name" value="Sig_transdc_resp-reg_receiver"/>
</dbReference>